<keyword evidence="7" id="KW-1185">Reference proteome</keyword>
<dbReference type="PANTHER" id="PTHR17614">
    <property type="entry name" value="ZINC FINGER-CONTAINING"/>
    <property type="match status" value="1"/>
</dbReference>
<feature type="compositionally biased region" description="Gly residues" evidence="4">
    <location>
        <begin position="428"/>
        <end position="440"/>
    </location>
</feature>
<dbReference type="InterPro" id="IPR013087">
    <property type="entry name" value="Znf_C2H2_type"/>
</dbReference>
<comment type="caution">
    <text evidence="6">The sequence shown here is derived from an EMBL/GenBank/DDBJ whole genome shotgun (WGS) entry which is preliminary data.</text>
</comment>
<name>A0AAD9KX36_RIDPI</name>
<keyword evidence="2" id="KW-0863">Zinc-finger</keyword>
<feature type="compositionally biased region" description="Polar residues" evidence="4">
    <location>
        <begin position="138"/>
        <end position="157"/>
    </location>
</feature>
<gene>
    <name evidence="6" type="ORF">NP493_525g06069</name>
</gene>
<feature type="domain" description="C2H2-type" evidence="5">
    <location>
        <begin position="51"/>
        <end position="73"/>
    </location>
</feature>
<feature type="compositionally biased region" description="Low complexity" evidence="4">
    <location>
        <begin position="229"/>
        <end position="238"/>
    </location>
</feature>
<dbReference type="PANTHER" id="PTHR17614:SF14">
    <property type="entry name" value="G PATCH DOMAIN-CONTAINING PROTEIN 8-LIKE ISOFORM X5"/>
    <property type="match status" value="1"/>
</dbReference>
<feature type="compositionally biased region" description="Basic and acidic residues" evidence="4">
    <location>
        <begin position="544"/>
        <end position="566"/>
    </location>
</feature>
<evidence type="ECO:0000256" key="3">
    <source>
        <dbReference type="ARBA" id="ARBA00022833"/>
    </source>
</evidence>
<feature type="region of interest" description="Disordered" evidence="4">
    <location>
        <begin position="501"/>
        <end position="752"/>
    </location>
</feature>
<feature type="compositionally biased region" description="Basic and acidic residues" evidence="4">
    <location>
        <begin position="7"/>
        <end position="37"/>
    </location>
</feature>
<feature type="compositionally biased region" description="Basic and acidic residues" evidence="4">
    <location>
        <begin position="651"/>
        <end position="686"/>
    </location>
</feature>
<reference evidence="6" key="1">
    <citation type="journal article" date="2023" name="Mol. Biol. Evol.">
        <title>Third-Generation Sequencing Reveals the Adaptive Role of the Epigenome in Three Deep-Sea Polychaetes.</title>
        <authorList>
            <person name="Perez M."/>
            <person name="Aroh O."/>
            <person name="Sun Y."/>
            <person name="Lan Y."/>
            <person name="Juniper S.K."/>
            <person name="Young C.R."/>
            <person name="Angers B."/>
            <person name="Qian P.Y."/>
        </authorList>
    </citation>
    <scope>NUCLEOTIDE SEQUENCE</scope>
    <source>
        <strain evidence="6">R07B-5</strain>
    </source>
</reference>
<feature type="region of interest" description="Disordered" evidence="4">
    <location>
        <begin position="816"/>
        <end position="860"/>
    </location>
</feature>
<feature type="compositionally biased region" description="Basic and acidic residues" evidence="4">
    <location>
        <begin position="904"/>
        <end position="928"/>
    </location>
</feature>
<feature type="region of interest" description="Disordered" evidence="4">
    <location>
        <begin position="65"/>
        <end position="246"/>
    </location>
</feature>
<evidence type="ECO:0000256" key="1">
    <source>
        <dbReference type="ARBA" id="ARBA00022723"/>
    </source>
</evidence>
<organism evidence="6 7">
    <name type="scientific">Ridgeia piscesae</name>
    <name type="common">Tubeworm</name>
    <dbReference type="NCBI Taxonomy" id="27915"/>
    <lineage>
        <taxon>Eukaryota</taxon>
        <taxon>Metazoa</taxon>
        <taxon>Spiralia</taxon>
        <taxon>Lophotrochozoa</taxon>
        <taxon>Annelida</taxon>
        <taxon>Polychaeta</taxon>
        <taxon>Sedentaria</taxon>
        <taxon>Canalipalpata</taxon>
        <taxon>Sabellida</taxon>
        <taxon>Siboglinidae</taxon>
        <taxon>Ridgeia</taxon>
    </lineage>
</organism>
<feature type="compositionally biased region" description="Basic residues" evidence="4">
    <location>
        <begin position="698"/>
        <end position="710"/>
    </location>
</feature>
<dbReference type="GO" id="GO:0008270">
    <property type="term" value="F:zinc ion binding"/>
    <property type="evidence" value="ECO:0007669"/>
    <property type="project" value="UniProtKB-KW"/>
</dbReference>
<accession>A0AAD9KX36</accession>
<feature type="compositionally biased region" description="Low complexity" evidence="4">
    <location>
        <begin position="304"/>
        <end position="321"/>
    </location>
</feature>
<feature type="compositionally biased region" description="Basic residues" evidence="4">
    <location>
        <begin position="622"/>
        <end position="638"/>
    </location>
</feature>
<sequence length="1546" mass="169361">MEQAEGTTERRRQLECEKADSEELQQKYKRNQEREAAKNQSVADLKANLHCDLCDKQYSRHTDFDNHMSSQDHAHKQRLKTLRQREFGRNVSCQKHKESRTVEKLQRRMNDFADARVKKSSQPAERSPSAIPLKADQPRSTVNSVPVKSDNSPSKNELSAPKVEKSASVIESPASKVNMPTSTIELPASKVESSPSKVELSPTKIEQPASKLELSPSTIDLPPSEIELPPSKTKTSSPETPPPVICKTEQPELIDLPPPKAEVAPSDIELPPSEIELFLSELEMAPAAIPPPESLPITTVFYTDGSSDAPPLPAPSDDAGSTTPDVKADTQHDTSDVKDSPGKSGVVSFTFAKKTSTLLLPGAVFAKTGKKVPGKGKRGHENSGSETSPVREGYHSSPPLNCKAKPQLDFVRFVHSDGRTGAAKENTGAGGDVAGDNGDTGGDTAVTKKLLEFHSVTSADDTRQLPWPGEMVQHTHVAPSITFCCNPLYFDFTQLRAKPSHAKESHANGDVIEEAPVEKKKSHKKHSKKSRSHRSRSERKKRKLLQEADTAGKTEDNGSAGEEHKATGTPHKSKKHKHRKSKRSKRHGHESIGDGGVEGERKDSSGKKHNEKEDTSVADGKKPHKGKKKKSHRSKKDKKSSIAETASSEKGSAKDESNTKSTPGKEKKKKSEREKKSCEEESSKESELDETAATADGKKKRKYRKRKHTASCHPDSSDDEGTAKTSKGTKKMAVPMSFKRKGISSTSELSDNAKETKLLEAKLQKNKKQKVNLVDAIVSSHVHIGDVKAAKSADCVLPVPHVVGVELVKAPKVPGVTGTIGKMQQVPVKNDDQNCDSKNKPKEVGKSKWDTSSDSDLDNAGPVMAKAMATLADTTEANKDVDHVVSSHSNRSSVRSRKNSGQSEKAKSSAVHRSDRSESSNHEDGDKVTKRKGHGKDHSGSKHSRSRSRSASSKRRSRSYSTDSKYDDGRSRSRSYSSDDYSDDYDRRRSHTRTPSRDRRRSRSHTRTPSRDRRWSRTPSRRRSHSRDSRRSRHGRRSYSSYSRSRSRSNSYSRRSRRRKSRSYSGGRHRHHRSYSRSYSRSRSRSSYSRSRSRSHSPVGSHGRHWPFSREHRYNSATVKSLLPKQKAPAVKRGDVAKNQKPAVGDAAKSSTSSDLLKKSESSSDTASKSTGDEGKASHSKDTSSTTVVDPSKIPTPTADSIPLPPSGKGKTAGRSAASQQAESIPLPDAPADDNSPSNIFQPIGPNDPLVFKVPLPPPPPPTDGAHAKSDSSMPPPPPLPDGVAPSGSVNEGKTTEAFMIPPEQVERYKQLQQQAQIHARARVQAQRRLEAGYENDSDEEDVEEEDPQQQLMLDTMDMQQMEMLPQQLLIPHASPQPMHHVMSLSPGGMPASLAGFMPSAHTLSGLQQAVHMVPQAGAPVMVAAPSAGAGHLMHQMMPSSIVHVMGPGGVPIAVQQLPSQQQLLQQQLLQQQQQQQLMHQQLLQQQMQQQMQQPMFIQAGGAPGLIHASQTAVMPQLVPVAQQLPNGQVIVGQQVVMSRVLRPHM</sequence>
<feature type="compositionally biased region" description="Basic residues" evidence="4">
    <location>
        <begin position="571"/>
        <end position="588"/>
    </location>
</feature>
<evidence type="ECO:0000313" key="6">
    <source>
        <dbReference type="EMBL" id="KAK2178907.1"/>
    </source>
</evidence>
<feature type="compositionally biased region" description="Basic residues" evidence="4">
    <location>
        <begin position="1054"/>
        <end position="1084"/>
    </location>
</feature>
<feature type="compositionally biased region" description="Basic and acidic residues" evidence="4">
    <location>
        <begin position="1171"/>
        <end position="1182"/>
    </location>
</feature>
<feature type="region of interest" description="Disordered" evidence="4">
    <location>
        <begin position="368"/>
        <end position="403"/>
    </location>
</feature>
<dbReference type="PROSITE" id="PS00028">
    <property type="entry name" value="ZINC_FINGER_C2H2_1"/>
    <property type="match status" value="1"/>
</dbReference>
<feature type="compositionally biased region" description="Basic and acidic residues" evidence="4">
    <location>
        <begin position="95"/>
        <end position="117"/>
    </location>
</feature>
<feature type="compositionally biased region" description="Basic residues" evidence="4">
    <location>
        <begin position="1016"/>
        <end position="1037"/>
    </location>
</feature>
<feature type="compositionally biased region" description="Basic and acidic residues" evidence="4">
    <location>
        <begin position="65"/>
        <end position="74"/>
    </location>
</feature>
<dbReference type="InterPro" id="IPR052445">
    <property type="entry name" value="ZnF-G_patch_domain"/>
</dbReference>
<feature type="compositionally biased region" description="Basic and acidic residues" evidence="4">
    <location>
        <begin position="326"/>
        <end position="341"/>
    </location>
</feature>
<dbReference type="GO" id="GO:0005634">
    <property type="term" value="C:nucleus"/>
    <property type="evidence" value="ECO:0007669"/>
    <property type="project" value="TreeGrafter"/>
</dbReference>
<feature type="compositionally biased region" description="Basic residues" evidence="4">
    <location>
        <begin position="988"/>
        <end position="1008"/>
    </location>
</feature>
<feature type="region of interest" description="Disordered" evidence="4">
    <location>
        <begin position="883"/>
        <end position="1294"/>
    </location>
</feature>
<feature type="compositionally biased region" description="Basic and acidic residues" evidence="4">
    <location>
        <begin position="829"/>
        <end position="851"/>
    </location>
</feature>
<keyword evidence="3" id="KW-0862">Zinc</keyword>
<feature type="compositionally biased region" description="Low complexity" evidence="4">
    <location>
        <begin position="1085"/>
        <end position="1101"/>
    </location>
</feature>
<feature type="region of interest" description="Disordered" evidence="4">
    <location>
        <begin position="1"/>
        <end position="42"/>
    </location>
</feature>
<proteinExistence type="predicted"/>
<keyword evidence="1" id="KW-0479">Metal-binding</keyword>
<protein>
    <recommendedName>
        <fullName evidence="5">C2H2-type domain-containing protein</fullName>
    </recommendedName>
</protein>
<dbReference type="Proteomes" id="UP001209878">
    <property type="component" value="Unassembled WGS sequence"/>
</dbReference>
<evidence type="ECO:0000256" key="4">
    <source>
        <dbReference type="SAM" id="MobiDB-lite"/>
    </source>
</evidence>
<feature type="compositionally biased region" description="Basic and acidic residues" evidence="4">
    <location>
        <begin position="598"/>
        <end position="621"/>
    </location>
</feature>
<feature type="region of interest" description="Disordered" evidence="4">
    <location>
        <begin position="420"/>
        <end position="440"/>
    </location>
</feature>
<feature type="region of interest" description="Disordered" evidence="4">
    <location>
        <begin position="298"/>
        <end position="345"/>
    </location>
</feature>
<feature type="compositionally biased region" description="Basic residues" evidence="4">
    <location>
        <begin position="929"/>
        <end position="958"/>
    </location>
</feature>
<dbReference type="EMBL" id="JAODUO010000525">
    <property type="protein sequence ID" value="KAK2178907.1"/>
    <property type="molecule type" value="Genomic_DNA"/>
</dbReference>
<feature type="compositionally biased region" description="Basic residues" evidence="4">
    <location>
        <begin position="520"/>
        <end position="543"/>
    </location>
</feature>
<feature type="compositionally biased region" description="Low complexity" evidence="4">
    <location>
        <begin position="1038"/>
        <end position="1053"/>
    </location>
</feature>
<evidence type="ECO:0000259" key="5">
    <source>
        <dbReference type="PROSITE" id="PS00028"/>
    </source>
</evidence>
<evidence type="ECO:0000313" key="7">
    <source>
        <dbReference type="Proteomes" id="UP001209878"/>
    </source>
</evidence>
<evidence type="ECO:0000256" key="2">
    <source>
        <dbReference type="ARBA" id="ARBA00022771"/>
    </source>
</evidence>
<feature type="compositionally biased region" description="Basic residues" evidence="4">
    <location>
        <begin position="368"/>
        <end position="378"/>
    </location>
</feature>